<feature type="region of interest" description="Disordered" evidence="1">
    <location>
        <begin position="62"/>
        <end position="86"/>
    </location>
</feature>
<feature type="compositionally biased region" description="Basic and acidic residues" evidence="1">
    <location>
        <begin position="8"/>
        <end position="20"/>
    </location>
</feature>
<dbReference type="EMBL" id="CT573213">
    <property type="protein sequence ID" value="CAJ60256.1"/>
    <property type="molecule type" value="Genomic_DNA"/>
</dbReference>
<accession>Q0RQC0</accession>
<dbReference type="HOGENOM" id="CLU_2493334_0_0_11"/>
<dbReference type="AlphaFoldDB" id="Q0RQC0"/>
<protein>
    <submittedName>
        <fullName evidence="2">Uncharacterized protein</fullName>
    </submittedName>
</protein>
<feature type="region of interest" description="Disordered" evidence="1">
    <location>
        <begin position="1"/>
        <end position="20"/>
    </location>
</feature>
<dbReference type="Proteomes" id="UP000000657">
    <property type="component" value="Chromosome"/>
</dbReference>
<evidence type="ECO:0000313" key="2">
    <source>
        <dbReference type="EMBL" id="CAJ60256.1"/>
    </source>
</evidence>
<name>Q0RQC0_FRAAA</name>
<dbReference type="KEGG" id="fal:FRAAL1601"/>
<keyword evidence="3" id="KW-1185">Reference proteome</keyword>
<organism evidence="2 3">
    <name type="scientific">Frankia alni (strain DSM 45986 / CECT 9034 / ACN14a)</name>
    <dbReference type="NCBI Taxonomy" id="326424"/>
    <lineage>
        <taxon>Bacteria</taxon>
        <taxon>Bacillati</taxon>
        <taxon>Actinomycetota</taxon>
        <taxon>Actinomycetes</taxon>
        <taxon>Frankiales</taxon>
        <taxon>Frankiaceae</taxon>
        <taxon>Frankia</taxon>
    </lineage>
</organism>
<gene>
    <name evidence="2" type="ordered locus">FRAAL1601</name>
</gene>
<dbReference type="STRING" id="326424.FRAAL1601"/>
<proteinExistence type="predicted"/>
<evidence type="ECO:0000256" key="1">
    <source>
        <dbReference type="SAM" id="MobiDB-lite"/>
    </source>
</evidence>
<reference evidence="2 3" key="1">
    <citation type="journal article" date="2007" name="Genome Res.">
        <title>Genome characteristics of facultatively symbiotic Frankia sp. strains reflect host range and host plant biogeography.</title>
        <authorList>
            <person name="Normand P."/>
            <person name="Lapierre P."/>
            <person name="Tisa L.S."/>
            <person name="Gogarten J.P."/>
            <person name="Alloisio N."/>
            <person name="Bagnarol E."/>
            <person name="Bassi C.A."/>
            <person name="Berry A.M."/>
            <person name="Bickhart D.M."/>
            <person name="Choisne N."/>
            <person name="Couloux A."/>
            <person name="Cournoyer B."/>
            <person name="Cruveiller S."/>
            <person name="Daubin V."/>
            <person name="Demange N."/>
            <person name="Francino M.P."/>
            <person name="Goltsman E."/>
            <person name="Huang Y."/>
            <person name="Kopp O.R."/>
            <person name="Labarre L."/>
            <person name="Lapidus A."/>
            <person name="Lavire C."/>
            <person name="Marechal J."/>
            <person name="Martinez M."/>
            <person name="Mastronunzio J.E."/>
            <person name="Mullin B.C."/>
            <person name="Niemann J."/>
            <person name="Pujic P."/>
            <person name="Rawnsley T."/>
            <person name="Rouy Z."/>
            <person name="Schenowitz C."/>
            <person name="Sellstedt A."/>
            <person name="Tavares F."/>
            <person name="Tomkins J.P."/>
            <person name="Vallenet D."/>
            <person name="Valverde C."/>
            <person name="Wall L.G."/>
            <person name="Wang Y."/>
            <person name="Medigue C."/>
            <person name="Benson D.R."/>
        </authorList>
    </citation>
    <scope>NUCLEOTIDE SEQUENCE [LARGE SCALE GENOMIC DNA]</scope>
    <source>
        <strain evidence="3">DSM 45986 / CECT 9034 / ACN14a</strain>
    </source>
</reference>
<sequence>MDVVRPYEVADHPWRDRNKGRPRRLDAFAWGVADHPWRDRNYRPRSGPSVMSARSLIIPGGTATDADVGAPGSRPRSLIIPGGIAT</sequence>
<evidence type="ECO:0000313" key="3">
    <source>
        <dbReference type="Proteomes" id="UP000000657"/>
    </source>
</evidence>